<proteinExistence type="inferred from homology"/>
<protein>
    <recommendedName>
        <fullName evidence="7">Nitroreductase domain-containing protein</fullName>
    </recommendedName>
</protein>
<evidence type="ECO:0000256" key="2">
    <source>
        <dbReference type="ARBA" id="ARBA00007118"/>
    </source>
</evidence>
<name>A0ABP7AV88_9ACTN</name>
<dbReference type="Proteomes" id="UP001501490">
    <property type="component" value="Unassembled WGS sequence"/>
</dbReference>
<keyword evidence="9" id="KW-1185">Reference proteome</keyword>
<evidence type="ECO:0000256" key="1">
    <source>
        <dbReference type="ARBA" id="ARBA00001917"/>
    </source>
</evidence>
<dbReference type="PANTHER" id="PTHR43673">
    <property type="entry name" value="NAD(P)H NITROREDUCTASE YDGI-RELATED"/>
    <property type="match status" value="1"/>
</dbReference>
<organism evidence="8 9">
    <name type="scientific">Microlunatus ginsengisoli</name>
    <dbReference type="NCBI Taxonomy" id="363863"/>
    <lineage>
        <taxon>Bacteria</taxon>
        <taxon>Bacillati</taxon>
        <taxon>Actinomycetota</taxon>
        <taxon>Actinomycetes</taxon>
        <taxon>Propionibacteriales</taxon>
        <taxon>Propionibacteriaceae</taxon>
        <taxon>Microlunatus</taxon>
    </lineage>
</organism>
<keyword evidence="3" id="KW-0285">Flavoprotein</keyword>
<dbReference type="InterPro" id="IPR029479">
    <property type="entry name" value="Nitroreductase"/>
</dbReference>
<accession>A0ABP7AV88</accession>
<comment type="similarity">
    <text evidence="2">Belongs to the nitroreductase family.</text>
</comment>
<evidence type="ECO:0000256" key="3">
    <source>
        <dbReference type="ARBA" id="ARBA00022630"/>
    </source>
</evidence>
<feature type="domain" description="Nitroreductase" evidence="7">
    <location>
        <begin position="7"/>
        <end position="174"/>
    </location>
</feature>
<evidence type="ECO:0000313" key="9">
    <source>
        <dbReference type="Proteomes" id="UP001501490"/>
    </source>
</evidence>
<evidence type="ECO:0000256" key="4">
    <source>
        <dbReference type="ARBA" id="ARBA00022643"/>
    </source>
</evidence>
<keyword evidence="5" id="KW-0560">Oxidoreductase</keyword>
<dbReference type="RefSeq" id="WP_344809553.1">
    <property type="nucleotide sequence ID" value="NZ_BAABAB010000050.1"/>
</dbReference>
<dbReference type="Pfam" id="PF00881">
    <property type="entry name" value="Nitroreductase"/>
    <property type="match status" value="1"/>
</dbReference>
<dbReference type="Gene3D" id="3.40.109.10">
    <property type="entry name" value="NADH Oxidase"/>
    <property type="match status" value="1"/>
</dbReference>
<evidence type="ECO:0000259" key="7">
    <source>
        <dbReference type="Pfam" id="PF00881"/>
    </source>
</evidence>
<dbReference type="InterPro" id="IPR000415">
    <property type="entry name" value="Nitroreductase-like"/>
</dbReference>
<comment type="caution">
    <text evidence="8">The sequence shown here is derived from an EMBL/GenBank/DDBJ whole genome shotgun (WGS) entry which is preliminary data.</text>
</comment>
<reference evidence="9" key="1">
    <citation type="journal article" date="2019" name="Int. J. Syst. Evol. Microbiol.">
        <title>The Global Catalogue of Microorganisms (GCM) 10K type strain sequencing project: providing services to taxonomists for standard genome sequencing and annotation.</title>
        <authorList>
            <consortium name="The Broad Institute Genomics Platform"/>
            <consortium name="The Broad Institute Genome Sequencing Center for Infectious Disease"/>
            <person name="Wu L."/>
            <person name="Ma J."/>
        </authorList>
    </citation>
    <scope>NUCLEOTIDE SEQUENCE [LARGE SCALE GENOMIC DNA]</scope>
    <source>
        <strain evidence="9">JCM 16929</strain>
    </source>
</reference>
<dbReference type="EMBL" id="BAABAB010000050">
    <property type="protein sequence ID" value="GAA3640383.1"/>
    <property type="molecule type" value="Genomic_DNA"/>
</dbReference>
<dbReference type="SUPFAM" id="SSF55469">
    <property type="entry name" value="FMN-dependent nitroreductase-like"/>
    <property type="match status" value="1"/>
</dbReference>
<evidence type="ECO:0000313" key="8">
    <source>
        <dbReference type="EMBL" id="GAA3640383.1"/>
    </source>
</evidence>
<comment type="cofactor">
    <cofactor evidence="1">
        <name>FMN</name>
        <dbReference type="ChEBI" id="CHEBI:58210"/>
    </cofactor>
</comment>
<evidence type="ECO:0000256" key="6">
    <source>
        <dbReference type="SAM" id="MobiDB-lite"/>
    </source>
</evidence>
<keyword evidence="4" id="KW-0288">FMN</keyword>
<dbReference type="CDD" id="cd02062">
    <property type="entry name" value="Nitro_FMN_reductase"/>
    <property type="match status" value="1"/>
</dbReference>
<gene>
    <name evidence="8" type="ORF">GCM10022236_48780</name>
</gene>
<evidence type="ECO:0000256" key="5">
    <source>
        <dbReference type="ARBA" id="ARBA00023002"/>
    </source>
</evidence>
<sequence length="209" mass="23252">MEFSEVLRRRRSVRRFDPERTVEAEALDRILAAALRAPTAGHTQGVTLLALDGPDEVAGYWRVTAGEPSEADDRWLRGMRTAPVLVTVWTSKAAYLERYAEPDKGWTDRDESRWTAPYWWVDAGMAAMNVLLAVVDEGLTACFFGVPADRHDAVRSQLGVPDDQLCVGVIAIGHRAQQAGDRGSAATRPKLDPDVRIRRGRWNSEKPAQ</sequence>
<dbReference type="PANTHER" id="PTHR43673:SF2">
    <property type="entry name" value="NITROREDUCTASE"/>
    <property type="match status" value="1"/>
</dbReference>
<feature type="region of interest" description="Disordered" evidence="6">
    <location>
        <begin position="178"/>
        <end position="209"/>
    </location>
</feature>
<feature type="compositionally biased region" description="Basic and acidic residues" evidence="6">
    <location>
        <begin position="189"/>
        <end position="209"/>
    </location>
</feature>